<proteinExistence type="predicted"/>
<dbReference type="Proteomes" id="UP000250235">
    <property type="component" value="Unassembled WGS sequence"/>
</dbReference>
<name>A0A2Z7AM94_9LAMI</name>
<accession>A0A2Z7AM94</accession>
<evidence type="ECO:0000313" key="2">
    <source>
        <dbReference type="Proteomes" id="UP000250235"/>
    </source>
</evidence>
<protein>
    <submittedName>
        <fullName evidence="1">Acyl-coenzyme A oxidase 3, peroxisomal-like</fullName>
    </submittedName>
</protein>
<dbReference type="EMBL" id="KV014060">
    <property type="protein sequence ID" value="KZV22833.1"/>
    <property type="molecule type" value="Genomic_DNA"/>
</dbReference>
<reference evidence="1 2" key="1">
    <citation type="journal article" date="2015" name="Proc. Natl. Acad. Sci. U.S.A.">
        <title>The resurrection genome of Boea hygrometrica: A blueprint for survival of dehydration.</title>
        <authorList>
            <person name="Xiao L."/>
            <person name="Yang G."/>
            <person name="Zhang L."/>
            <person name="Yang X."/>
            <person name="Zhao S."/>
            <person name="Ji Z."/>
            <person name="Zhou Q."/>
            <person name="Hu M."/>
            <person name="Wang Y."/>
            <person name="Chen M."/>
            <person name="Xu Y."/>
            <person name="Jin H."/>
            <person name="Xiao X."/>
            <person name="Hu G."/>
            <person name="Bao F."/>
            <person name="Hu Y."/>
            <person name="Wan P."/>
            <person name="Li L."/>
            <person name="Deng X."/>
            <person name="Kuang T."/>
            <person name="Xiang C."/>
            <person name="Zhu J.K."/>
            <person name="Oliver M.J."/>
            <person name="He Y."/>
        </authorList>
    </citation>
    <scope>NUCLEOTIDE SEQUENCE [LARGE SCALE GENOMIC DNA]</scope>
    <source>
        <strain evidence="2">cv. XS01</strain>
    </source>
</reference>
<gene>
    <name evidence="1" type="ORF">F511_41642</name>
</gene>
<keyword evidence="2" id="KW-1185">Reference proteome</keyword>
<evidence type="ECO:0000313" key="1">
    <source>
        <dbReference type="EMBL" id="KZV22833.1"/>
    </source>
</evidence>
<sequence length="105" mass="11697">MVRTVLVERVRGQGFVVGPEEGIRHLSVLECEALAIIASRLDILQGCALLLWVSALTCCSRVLLEVLCRDCIVLLCPRNQVMNRWKRIGLEGLLNLGTRDLKGLK</sequence>
<organism evidence="1 2">
    <name type="scientific">Dorcoceras hygrometricum</name>
    <dbReference type="NCBI Taxonomy" id="472368"/>
    <lineage>
        <taxon>Eukaryota</taxon>
        <taxon>Viridiplantae</taxon>
        <taxon>Streptophyta</taxon>
        <taxon>Embryophyta</taxon>
        <taxon>Tracheophyta</taxon>
        <taxon>Spermatophyta</taxon>
        <taxon>Magnoliopsida</taxon>
        <taxon>eudicotyledons</taxon>
        <taxon>Gunneridae</taxon>
        <taxon>Pentapetalae</taxon>
        <taxon>asterids</taxon>
        <taxon>lamiids</taxon>
        <taxon>Lamiales</taxon>
        <taxon>Gesneriaceae</taxon>
        <taxon>Didymocarpoideae</taxon>
        <taxon>Trichosporeae</taxon>
        <taxon>Loxocarpinae</taxon>
        <taxon>Dorcoceras</taxon>
    </lineage>
</organism>
<dbReference type="AlphaFoldDB" id="A0A2Z7AM94"/>